<evidence type="ECO:0000313" key="1">
    <source>
        <dbReference type="EMBL" id="QQO97535.1"/>
    </source>
</evidence>
<keyword evidence="2" id="KW-1185">Reference proteome</keyword>
<proteinExistence type="predicted"/>
<dbReference type="EMBL" id="MT732451">
    <property type="protein sequence ID" value="QQO97535.1"/>
    <property type="molecule type" value="Genomic_DNA"/>
</dbReference>
<accession>A0A8E4UYF3</accession>
<dbReference type="Proteomes" id="UP000693768">
    <property type="component" value="Segment"/>
</dbReference>
<sequence>MKDTSVYWFTWNISDQAKLLMQLSFKYIDGYTGVFLTDDTKPKMRGLRMTSPEYTLLIAEYIKYSELLFKEFTIRKIHLNNLFSDFLNEHKLYTENVYEQTSLNINKKIPKLDGK</sequence>
<reference evidence="1" key="1">
    <citation type="submission" date="2020-07" db="EMBL/GenBank/DDBJ databases">
        <title>Highly diverse flavobacterial phages as mortality factor during North Sea spring blooms.</title>
        <authorList>
            <person name="Bartlau N."/>
            <person name="Wichels A."/>
            <person name="Krohne G."/>
            <person name="Adriaenssens E.M."/>
            <person name="Heins A."/>
            <person name="Fuchs B.M."/>
            <person name="Amann R."/>
            <person name="Moraru C."/>
        </authorList>
    </citation>
    <scope>NUCLEOTIDE SEQUENCE</scope>
</reference>
<name>A0A8E4UYF3_9CAUD</name>
<protein>
    <submittedName>
        <fullName evidence="1">Uncharacterized protein</fullName>
    </submittedName>
</protein>
<gene>
    <name evidence="1" type="ORF">Molly1_51</name>
</gene>
<organism evidence="1 2">
    <name type="scientific">Maribacter phage Molly_1</name>
    <dbReference type="NCBI Taxonomy" id="2745685"/>
    <lineage>
        <taxon>Viruses</taxon>
        <taxon>Duplodnaviria</taxon>
        <taxon>Heunggongvirae</taxon>
        <taxon>Uroviricota</taxon>
        <taxon>Caudoviricetes</taxon>
        <taxon>Molycolviridae</taxon>
        <taxon>Mollyvirus</taxon>
        <taxon>Mollyvirus molly</taxon>
    </lineage>
</organism>
<evidence type="ECO:0000313" key="2">
    <source>
        <dbReference type="Proteomes" id="UP000693768"/>
    </source>
</evidence>